<evidence type="ECO:0000256" key="1">
    <source>
        <dbReference type="SAM" id="MobiDB-lite"/>
    </source>
</evidence>
<gene>
    <name evidence="2" type="ORF">NTEN_LOCUS10612</name>
</gene>
<proteinExistence type="predicted"/>
<protein>
    <submittedName>
        <fullName evidence="2">Uncharacterized protein</fullName>
    </submittedName>
</protein>
<organism evidence="2 3">
    <name type="scientific">Nesidiocoris tenuis</name>
    <dbReference type="NCBI Taxonomy" id="355587"/>
    <lineage>
        <taxon>Eukaryota</taxon>
        <taxon>Metazoa</taxon>
        <taxon>Ecdysozoa</taxon>
        <taxon>Arthropoda</taxon>
        <taxon>Hexapoda</taxon>
        <taxon>Insecta</taxon>
        <taxon>Pterygota</taxon>
        <taxon>Neoptera</taxon>
        <taxon>Paraneoptera</taxon>
        <taxon>Hemiptera</taxon>
        <taxon>Heteroptera</taxon>
        <taxon>Panheteroptera</taxon>
        <taxon>Cimicomorpha</taxon>
        <taxon>Miridae</taxon>
        <taxon>Dicyphina</taxon>
        <taxon>Nesidiocoris</taxon>
    </lineage>
</organism>
<dbReference type="EMBL" id="CADCXU010015940">
    <property type="protein sequence ID" value="CAB0005135.1"/>
    <property type="molecule type" value="Genomic_DNA"/>
</dbReference>
<name>A0A6H5GQ47_9HEMI</name>
<feature type="region of interest" description="Disordered" evidence="1">
    <location>
        <begin position="24"/>
        <end position="45"/>
    </location>
</feature>
<reference evidence="2 3" key="1">
    <citation type="submission" date="2020-02" db="EMBL/GenBank/DDBJ databases">
        <authorList>
            <person name="Ferguson B K."/>
        </authorList>
    </citation>
    <scope>NUCLEOTIDE SEQUENCE [LARGE SCALE GENOMIC DNA]</scope>
</reference>
<keyword evidence="3" id="KW-1185">Reference proteome</keyword>
<dbReference type="Proteomes" id="UP000479000">
    <property type="component" value="Unassembled WGS sequence"/>
</dbReference>
<evidence type="ECO:0000313" key="3">
    <source>
        <dbReference type="Proteomes" id="UP000479000"/>
    </source>
</evidence>
<accession>A0A6H5GQ47</accession>
<evidence type="ECO:0000313" key="2">
    <source>
        <dbReference type="EMBL" id="CAB0005135.1"/>
    </source>
</evidence>
<sequence>MEVKTHLFVLNKLLKPVVRSEAQGARPHGVNANKEMSNNNNLPKIRADPPPWITLSITYGLQRMKITGAFEVQLTSGARLRRDLQPFVSHIIRVPVRFGADIPDDSSFSDFFD</sequence>
<dbReference type="AlphaFoldDB" id="A0A6H5GQ47"/>